<dbReference type="Pfam" id="PF13243">
    <property type="entry name" value="SQHop_cyclase_C"/>
    <property type="match status" value="1"/>
</dbReference>
<accession>A0A7G2CLW4</accession>
<evidence type="ECO:0000259" key="4">
    <source>
        <dbReference type="Pfam" id="PF13243"/>
    </source>
</evidence>
<feature type="transmembrane region" description="Helical" evidence="3">
    <location>
        <begin position="86"/>
        <end position="109"/>
    </location>
</feature>
<dbReference type="InterPro" id="IPR032696">
    <property type="entry name" value="SQ_cyclase_C"/>
</dbReference>
<dbReference type="SFLD" id="SFLDG01016">
    <property type="entry name" value="Prenyltransferase_Like_2"/>
    <property type="match status" value="1"/>
</dbReference>
<keyword evidence="3" id="KW-1133">Transmembrane helix</keyword>
<dbReference type="VEuPathDB" id="TriTrypDB:ADEAN_000757100"/>
<dbReference type="Pfam" id="PF13249">
    <property type="entry name" value="SQHop_cyclase_N"/>
    <property type="match status" value="1"/>
</dbReference>
<keyword evidence="3" id="KW-0472">Membrane</keyword>
<name>A0A7G2CLW4_9TRYP</name>
<dbReference type="PANTHER" id="PTHR11764:SF20">
    <property type="entry name" value="LANOSTEROL SYNTHASE"/>
    <property type="match status" value="1"/>
</dbReference>
<dbReference type="AlphaFoldDB" id="A0A7G2CLW4"/>
<evidence type="ECO:0000256" key="1">
    <source>
        <dbReference type="ARBA" id="ARBA00009755"/>
    </source>
</evidence>
<dbReference type="CDD" id="cd02892">
    <property type="entry name" value="SQCY_1"/>
    <property type="match status" value="1"/>
</dbReference>
<keyword evidence="2" id="KW-0677">Repeat</keyword>
<keyword evidence="6" id="KW-0808">Transferase</keyword>
<dbReference type="GO" id="GO:0016740">
    <property type="term" value="F:transferase activity"/>
    <property type="evidence" value="ECO:0007669"/>
    <property type="project" value="UniProtKB-KW"/>
</dbReference>
<dbReference type="GO" id="GO:0005811">
    <property type="term" value="C:lipid droplet"/>
    <property type="evidence" value="ECO:0007669"/>
    <property type="project" value="InterPro"/>
</dbReference>
<dbReference type="EMBL" id="LR877160">
    <property type="protein sequence ID" value="CAD2220057.1"/>
    <property type="molecule type" value="Genomic_DNA"/>
</dbReference>
<evidence type="ECO:0000313" key="6">
    <source>
        <dbReference type="EMBL" id="CAD2220057.1"/>
    </source>
</evidence>
<dbReference type="GO" id="GO:0000250">
    <property type="term" value="F:lanosterol synthase activity"/>
    <property type="evidence" value="ECO:0007669"/>
    <property type="project" value="TreeGrafter"/>
</dbReference>
<sequence length="1022" mass="117561">MSSNAKVTKAEMHGHSGNAYSCDPPPAGWNCLVPPFLTRTLTSFEKKHKEYEAYKASLPFKTVVPEPPHTLREYIAALTWWGLEKAAYYLFLLICAPVLFTAHVGLLLWDKTQRRIWRDHHNNWPFESVPHVRPVSYPTQPQEAIDPAKEGPSNQVLGAVKDFVTGGFNPIYENYTGAAKEGQTTLPLAGWHLRCEDGRQRWIYGAPLAEEEEGNLLGRAKAAGFTNVDDFLLLLQSQAEEDTKVIYPDQEVLEPMWKRRRWLELHQLGLLPKEQRKEPEDFAPGKPSLNTETAMKDGVEFLLKLQDPFSGHWPNDYSGCMFLTPGLVFAEYIVQGGNTEAMFECGETHCHVKNKHNYYQTLNQENVFFNCREGETNVEKQHHSKHFEKVHCQCGAATRQELIRYLRNYQNKDGGWGQHTEGHSTMLGTALNYVAMRLLGVPATDAQLSQARSWIHAHGGAVYTPFWGKYWLTLLNLFDYEGIHPLPPEMLWLPRWFPFGYGRAWCHSRVIAIPFSYFYGMRWQAPLQPLLTEIRSEIYLQPYKGIQWRHYRNELCNTDCYTPVSAFFKVIMKVLDVVEHTVLRSGWWKCFRQSAIETCWRHMAYDDENTHFICLGPVNKSLNYLATWIREGPRSTRVKLHKSRIPDYLYPGPCGMKMNGYNGSQLWDTSFAVQAICACRQEMFHPEEMQLAHYYINVAQVQEDPIDMDRFFRHRTKGAWNFSTSPQGWQVSDCTAEGLRVVLLLKQFNQVNHFTESRIVDAVEEILSLRNVGGDGGWASYEATRAPAYCELFNCAELFKDVMVEYSYAECSSSCIHSLSLFRKLYPQHRLRREVDRAIREGIACVLRKQRPDGSFYGSWAVCFTYSAWIVSDALRASGELEDMANHPHCQKMIHFLRQHQNADGGWGEDINACVRQVWVDNPDGSQVVNTAWAVMAIMCAAGDSNKLITTKTCLNSRENIKKAVENGIQFICYRQLTDGDWAQERISGVFNGNNPIHYPGYKNSMTVWALGMYNEWKKRYQ</sequence>
<evidence type="ECO:0000256" key="2">
    <source>
        <dbReference type="ARBA" id="ARBA00022737"/>
    </source>
</evidence>
<comment type="similarity">
    <text evidence="1">Belongs to the terpene cyclase/mutase family.</text>
</comment>
<protein>
    <submittedName>
        <fullName evidence="6">Prenyltransferase and squalene oxidase repeat/Squalene-hopene cyclase N-terminal domain/Squalene-hopene cyclase C-terminal domain containing protein, putative</fullName>
    </submittedName>
</protein>
<organism evidence="6 7">
    <name type="scientific">Angomonas deanei</name>
    <dbReference type="NCBI Taxonomy" id="59799"/>
    <lineage>
        <taxon>Eukaryota</taxon>
        <taxon>Discoba</taxon>
        <taxon>Euglenozoa</taxon>
        <taxon>Kinetoplastea</taxon>
        <taxon>Metakinetoplastina</taxon>
        <taxon>Trypanosomatida</taxon>
        <taxon>Trypanosomatidae</taxon>
        <taxon>Strigomonadinae</taxon>
        <taxon>Angomonas</taxon>
    </lineage>
</organism>
<dbReference type="InterPro" id="IPR032697">
    <property type="entry name" value="SQ_cyclase_N"/>
</dbReference>
<gene>
    <name evidence="6" type="ORF">ADEAN_000757100</name>
</gene>
<dbReference type="Proteomes" id="UP000515908">
    <property type="component" value="Chromosome 16"/>
</dbReference>
<dbReference type="SUPFAM" id="SSF48239">
    <property type="entry name" value="Terpenoid cyclases/Protein prenyltransferases"/>
    <property type="match status" value="2"/>
</dbReference>
<evidence type="ECO:0000313" key="7">
    <source>
        <dbReference type="Proteomes" id="UP000515908"/>
    </source>
</evidence>
<dbReference type="PANTHER" id="PTHR11764">
    <property type="entry name" value="TERPENE CYCLASE/MUTASE FAMILY MEMBER"/>
    <property type="match status" value="1"/>
</dbReference>
<reference evidence="6 7" key="1">
    <citation type="submission" date="2020-08" db="EMBL/GenBank/DDBJ databases">
        <authorList>
            <person name="Newling K."/>
            <person name="Davey J."/>
            <person name="Forrester S."/>
        </authorList>
    </citation>
    <scope>NUCLEOTIDE SEQUENCE [LARGE SCALE GENOMIC DNA]</scope>
    <source>
        <strain evidence="7">Crithidia deanei Carvalho (ATCC PRA-265)</strain>
    </source>
</reference>
<proteinExistence type="inferred from homology"/>
<keyword evidence="7" id="KW-1185">Reference proteome</keyword>
<dbReference type="OrthoDB" id="21502at2759"/>
<keyword evidence="3" id="KW-0812">Transmembrane</keyword>
<dbReference type="Gene3D" id="1.50.10.20">
    <property type="match status" value="2"/>
</dbReference>
<evidence type="ECO:0000256" key="3">
    <source>
        <dbReference type="SAM" id="Phobius"/>
    </source>
</evidence>
<dbReference type="NCBIfam" id="TIGR01787">
    <property type="entry name" value="squalene_cyclas"/>
    <property type="match status" value="1"/>
</dbReference>
<dbReference type="InterPro" id="IPR008930">
    <property type="entry name" value="Terpenoid_cyclase/PrenylTrfase"/>
</dbReference>
<feature type="domain" description="Squalene cyclase C-terminal" evidence="4">
    <location>
        <begin position="664"/>
        <end position="1015"/>
    </location>
</feature>
<feature type="domain" description="Squalene cyclase N-terminal" evidence="5">
    <location>
        <begin position="397"/>
        <end position="604"/>
    </location>
</feature>
<dbReference type="GO" id="GO:0016104">
    <property type="term" value="P:triterpenoid biosynthetic process"/>
    <property type="evidence" value="ECO:0007669"/>
    <property type="project" value="InterPro"/>
</dbReference>
<dbReference type="InterPro" id="IPR018333">
    <property type="entry name" value="Squalene_cyclase"/>
</dbReference>
<evidence type="ECO:0000259" key="5">
    <source>
        <dbReference type="Pfam" id="PF13249"/>
    </source>
</evidence>